<dbReference type="AlphaFoldDB" id="A0A8J6JV56"/>
<evidence type="ECO:0000313" key="2">
    <source>
        <dbReference type="EMBL" id="KAG9470150.1"/>
    </source>
</evidence>
<organism evidence="2 3">
    <name type="scientific">Eleutherodactylus coqui</name>
    <name type="common">Puerto Rican coqui</name>
    <dbReference type="NCBI Taxonomy" id="57060"/>
    <lineage>
        <taxon>Eukaryota</taxon>
        <taxon>Metazoa</taxon>
        <taxon>Chordata</taxon>
        <taxon>Craniata</taxon>
        <taxon>Vertebrata</taxon>
        <taxon>Euteleostomi</taxon>
        <taxon>Amphibia</taxon>
        <taxon>Batrachia</taxon>
        <taxon>Anura</taxon>
        <taxon>Neobatrachia</taxon>
        <taxon>Hyloidea</taxon>
        <taxon>Eleutherodactylidae</taxon>
        <taxon>Eleutherodactylinae</taxon>
        <taxon>Eleutherodactylus</taxon>
        <taxon>Eleutherodactylus</taxon>
    </lineage>
</organism>
<gene>
    <name evidence="2" type="ORF">GDO78_018749</name>
</gene>
<keyword evidence="1" id="KW-0472">Membrane</keyword>
<accession>A0A8J6JV56</accession>
<reference evidence="2" key="1">
    <citation type="thesis" date="2020" institute="ProQuest LLC" country="789 East Eisenhower Parkway, Ann Arbor, MI, USA">
        <title>Comparative Genomics and Chromosome Evolution.</title>
        <authorList>
            <person name="Mudd A.B."/>
        </authorList>
    </citation>
    <scope>NUCLEOTIDE SEQUENCE</scope>
    <source>
        <strain evidence="2">HN-11 Male</strain>
        <tissue evidence="2">Kidney and liver</tissue>
    </source>
</reference>
<name>A0A8J6JV56_ELECQ</name>
<comment type="caution">
    <text evidence="2">The sequence shown here is derived from an EMBL/GenBank/DDBJ whole genome shotgun (WGS) entry which is preliminary data.</text>
</comment>
<dbReference type="EMBL" id="WNTK01000346">
    <property type="protein sequence ID" value="KAG9470150.1"/>
    <property type="molecule type" value="Genomic_DNA"/>
</dbReference>
<evidence type="ECO:0000313" key="3">
    <source>
        <dbReference type="Proteomes" id="UP000770717"/>
    </source>
</evidence>
<protein>
    <submittedName>
        <fullName evidence="2">Uncharacterized protein</fullName>
    </submittedName>
</protein>
<feature type="transmembrane region" description="Helical" evidence="1">
    <location>
        <begin position="63"/>
        <end position="84"/>
    </location>
</feature>
<dbReference type="Proteomes" id="UP000770717">
    <property type="component" value="Unassembled WGS sequence"/>
</dbReference>
<keyword evidence="3" id="KW-1185">Reference proteome</keyword>
<keyword evidence="1" id="KW-0812">Transmembrane</keyword>
<keyword evidence="1" id="KW-1133">Transmembrane helix</keyword>
<sequence>MGKCSLDGTRFSTFHTPAIRARSTGTIYLHIHYPPPSCKQYEMTLRAISLDVGVMCSSVHLSYIPVTCVTIVTFRNISAFYLYLKGRSRPHDI</sequence>
<proteinExistence type="predicted"/>
<evidence type="ECO:0000256" key="1">
    <source>
        <dbReference type="SAM" id="Phobius"/>
    </source>
</evidence>